<evidence type="ECO:0000313" key="3">
    <source>
        <dbReference type="Proteomes" id="UP000799778"/>
    </source>
</evidence>
<reference evidence="2" key="1">
    <citation type="journal article" date="2020" name="Stud. Mycol.">
        <title>101 Dothideomycetes genomes: a test case for predicting lifestyles and emergence of pathogens.</title>
        <authorList>
            <person name="Haridas S."/>
            <person name="Albert R."/>
            <person name="Binder M."/>
            <person name="Bloem J."/>
            <person name="Labutti K."/>
            <person name="Salamov A."/>
            <person name="Andreopoulos B."/>
            <person name="Baker S."/>
            <person name="Barry K."/>
            <person name="Bills G."/>
            <person name="Bluhm B."/>
            <person name="Cannon C."/>
            <person name="Castanera R."/>
            <person name="Culley D."/>
            <person name="Daum C."/>
            <person name="Ezra D."/>
            <person name="Gonzalez J."/>
            <person name="Henrissat B."/>
            <person name="Kuo A."/>
            <person name="Liang C."/>
            <person name="Lipzen A."/>
            <person name="Lutzoni F."/>
            <person name="Magnuson J."/>
            <person name="Mondo S."/>
            <person name="Nolan M."/>
            <person name="Ohm R."/>
            <person name="Pangilinan J."/>
            <person name="Park H.-J."/>
            <person name="Ramirez L."/>
            <person name="Alfaro M."/>
            <person name="Sun H."/>
            <person name="Tritt A."/>
            <person name="Yoshinaga Y."/>
            <person name="Zwiers L.-H."/>
            <person name="Turgeon B."/>
            <person name="Goodwin S."/>
            <person name="Spatafora J."/>
            <person name="Crous P."/>
            <person name="Grigoriev I."/>
        </authorList>
    </citation>
    <scope>NUCLEOTIDE SEQUENCE</scope>
    <source>
        <strain evidence="2">CBS 175.79</strain>
    </source>
</reference>
<feature type="domain" description="3'-5' exonuclease" evidence="1">
    <location>
        <begin position="67"/>
        <end position="249"/>
    </location>
</feature>
<gene>
    <name evidence="2" type="ORF">BU24DRAFT_455931</name>
</gene>
<dbReference type="InterPro" id="IPR036397">
    <property type="entry name" value="RNaseH_sf"/>
</dbReference>
<dbReference type="InterPro" id="IPR002562">
    <property type="entry name" value="3'-5'_exonuclease_dom"/>
</dbReference>
<dbReference type="Proteomes" id="UP000799778">
    <property type="component" value="Unassembled WGS sequence"/>
</dbReference>
<dbReference type="GO" id="GO:0008408">
    <property type="term" value="F:3'-5' exonuclease activity"/>
    <property type="evidence" value="ECO:0007669"/>
    <property type="project" value="InterPro"/>
</dbReference>
<dbReference type="EMBL" id="ML978080">
    <property type="protein sequence ID" value="KAF2009010.1"/>
    <property type="molecule type" value="Genomic_DNA"/>
</dbReference>
<dbReference type="AlphaFoldDB" id="A0A6A5X7V5"/>
<protein>
    <recommendedName>
        <fullName evidence="1">3'-5' exonuclease domain-containing protein</fullName>
    </recommendedName>
</protein>
<dbReference type="RefSeq" id="XP_033377349.1">
    <property type="nucleotide sequence ID" value="XM_033531398.1"/>
</dbReference>
<dbReference type="SUPFAM" id="SSF53098">
    <property type="entry name" value="Ribonuclease H-like"/>
    <property type="match status" value="1"/>
</dbReference>
<proteinExistence type="predicted"/>
<sequence length="292" mass="32259">MPLCPSSEEMRKAIKLPTNTAKTGVNVSTSSTDEAAVALDGLTLEPPTLDTGMVDTPTKISTPIDSLFDLPTNPPSIYVDIEGIDLCRHGSVSILQLYVLPTDTTHLIDVHTLKSLAFTTPSTTSGQTLKHVFESAAIPKAFFDIRNDSDALYALFGINVAGIHDIQLMENASRSFNRRCVNGLSKCIERDCPMTLSERRTWLATKEVGVKAFAPEKGGSYQVFNERPLRKEIRDYCMQDVKFLPRLWKLYDQKMGQAWKGKVAHATVERIKLSQSAGFNGKGRHMALGPWA</sequence>
<dbReference type="Gene3D" id="3.30.420.10">
    <property type="entry name" value="Ribonuclease H-like superfamily/Ribonuclease H"/>
    <property type="match status" value="1"/>
</dbReference>
<dbReference type="GO" id="GO:0006139">
    <property type="term" value="P:nucleobase-containing compound metabolic process"/>
    <property type="evidence" value="ECO:0007669"/>
    <property type="project" value="InterPro"/>
</dbReference>
<dbReference type="InterPro" id="IPR012337">
    <property type="entry name" value="RNaseH-like_sf"/>
</dbReference>
<dbReference type="OrthoDB" id="26838at2759"/>
<keyword evidence="3" id="KW-1185">Reference proteome</keyword>
<organism evidence="2 3">
    <name type="scientific">Aaosphaeria arxii CBS 175.79</name>
    <dbReference type="NCBI Taxonomy" id="1450172"/>
    <lineage>
        <taxon>Eukaryota</taxon>
        <taxon>Fungi</taxon>
        <taxon>Dikarya</taxon>
        <taxon>Ascomycota</taxon>
        <taxon>Pezizomycotina</taxon>
        <taxon>Dothideomycetes</taxon>
        <taxon>Pleosporomycetidae</taxon>
        <taxon>Pleosporales</taxon>
        <taxon>Pleosporales incertae sedis</taxon>
        <taxon>Aaosphaeria</taxon>
    </lineage>
</organism>
<dbReference type="GeneID" id="54288795"/>
<evidence type="ECO:0000313" key="2">
    <source>
        <dbReference type="EMBL" id="KAF2009010.1"/>
    </source>
</evidence>
<accession>A0A6A5X7V5</accession>
<evidence type="ECO:0000259" key="1">
    <source>
        <dbReference type="Pfam" id="PF01612"/>
    </source>
</evidence>
<dbReference type="PANTHER" id="PTHR43040">
    <property type="entry name" value="RIBONUCLEASE D"/>
    <property type="match status" value="1"/>
</dbReference>
<dbReference type="PANTHER" id="PTHR43040:SF1">
    <property type="entry name" value="RIBONUCLEASE D"/>
    <property type="match status" value="1"/>
</dbReference>
<dbReference type="GO" id="GO:0003676">
    <property type="term" value="F:nucleic acid binding"/>
    <property type="evidence" value="ECO:0007669"/>
    <property type="project" value="InterPro"/>
</dbReference>
<name>A0A6A5X7V5_9PLEO</name>
<dbReference type="Pfam" id="PF01612">
    <property type="entry name" value="DNA_pol_A_exo1"/>
    <property type="match status" value="1"/>
</dbReference>